<evidence type="ECO:0000313" key="1">
    <source>
        <dbReference type="EMBL" id="RNA08195.1"/>
    </source>
</evidence>
<dbReference type="AlphaFoldDB" id="A0A3M7QB68"/>
<sequence length="270" mass="31490">MKSRYLEYYTKKSCQNSIEWQNRLPCRHLPTRDDTSAIPFEIVTKWRFREGIFFCTALHTHSIKSSRLMKHWFDLIKSATRIILGSSLPWGISKKWTLALGYLSWMHMNRSFLKTCSFSSFIELSRLRNGADFLMLDLTVSSFNTDLALSLVSLPIPFLVDFLAKLRWKDECFFTLKLLISFFLALALQNRFIGGTEDVSVAIIYRTCFGPSEHKPWHFLYFKEKHKLLILVNTNLKYNYFSKSRTKLVNCNVVNPIQSVFSPVKEGNPA</sequence>
<dbReference type="EMBL" id="REGN01006819">
    <property type="protein sequence ID" value="RNA08195.1"/>
    <property type="molecule type" value="Genomic_DNA"/>
</dbReference>
<gene>
    <name evidence="1" type="ORF">BpHYR1_016349</name>
</gene>
<dbReference type="Proteomes" id="UP000276133">
    <property type="component" value="Unassembled WGS sequence"/>
</dbReference>
<comment type="caution">
    <text evidence="1">The sequence shown here is derived from an EMBL/GenBank/DDBJ whole genome shotgun (WGS) entry which is preliminary data.</text>
</comment>
<evidence type="ECO:0000313" key="2">
    <source>
        <dbReference type="Proteomes" id="UP000276133"/>
    </source>
</evidence>
<accession>A0A3M7QB68</accession>
<organism evidence="1 2">
    <name type="scientific">Brachionus plicatilis</name>
    <name type="common">Marine rotifer</name>
    <name type="synonym">Brachionus muelleri</name>
    <dbReference type="NCBI Taxonomy" id="10195"/>
    <lineage>
        <taxon>Eukaryota</taxon>
        <taxon>Metazoa</taxon>
        <taxon>Spiralia</taxon>
        <taxon>Gnathifera</taxon>
        <taxon>Rotifera</taxon>
        <taxon>Eurotatoria</taxon>
        <taxon>Monogononta</taxon>
        <taxon>Pseudotrocha</taxon>
        <taxon>Ploima</taxon>
        <taxon>Brachionidae</taxon>
        <taxon>Brachionus</taxon>
    </lineage>
</organism>
<keyword evidence="2" id="KW-1185">Reference proteome</keyword>
<proteinExistence type="predicted"/>
<name>A0A3M7QB68_BRAPC</name>
<reference evidence="1 2" key="1">
    <citation type="journal article" date="2018" name="Sci. Rep.">
        <title>Genomic signatures of local adaptation to the degree of environmental predictability in rotifers.</title>
        <authorList>
            <person name="Franch-Gras L."/>
            <person name="Hahn C."/>
            <person name="Garcia-Roger E.M."/>
            <person name="Carmona M.J."/>
            <person name="Serra M."/>
            <person name="Gomez A."/>
        </authorList>
    </citation>
    <scope>NUCLEOTIDE SEQUENCE [LARGE SCALE GENOMIC DNA]</scope>
    <source>
        <strain evidence="1">HYR1</strain>
    </source>
</reference>
<protein>
    <submittedName>
        <fullName evidence="1">Uncharacterized protein</fullName>
    </submittedName>
</protein>